<evidence type="ECO:0000256" key="1">
    <source>
        <dbReference type="ARBA" id="ARBA00022801"/>
    </source>
</evidence>
<dbReference type="Pfam" id="PF05089">
    <property type="entry name" value="NAGLU"/>
    <property type="match status" value="1"/>
</dbReference>
<dbReference type="Gene3D" id="1.20.120.670">
    <property type="entry name" value="N-acetyl-b-d-glucoasminidase"/>
    <property type="match status" value="1"/>
</dbReference>
<sequence>MPDTSFVSLRQSFQKVIYSSGTYTGCLLFCFILLISCRTGREIREYNANVMPAYNALERLIGPRANEFVLRLTNHATDQVTISTARGEVIIEGSSIPAICYGAYTYLRKIGAVHISWEGNRVSLPAQWPDQSLQTLQSPFVYRQYLNVCAFGYTTVWWDWERWEKEIDWMAIRGINMPSAMEGQEAVYLRLWKEMGLTEADILQHFSGAAFLPWHRMGNINGYGGPLPMSFIKKKEVLQKQILERMRSLGMQPVVPAFSGYVPAKLKDKFQSAQIRQLEPWEKGFEGTYMLDPKDPLFLTIGKRFIELYQEMYGDASFYLADSFNEMKPPVTPANKQSLLAEYGEAVYKSIQQGDSSATWVMQGWLFGNDSVFWDTTSIQSFLSKVPPSKMIIQDFGNDRYPGIWKRTKAYGGKQWTYGYVHNYGGSNPVYGDFDFYNEEVTGLLNNTDKRNLVGYGVLPEGLNNNSVVYEYIYDLSWSPEGIAWKDWIRQYSMDRYGYISDNILTSWDLLKESVFQTRYWTPRWWNGGGAYLLFKRPTANIVDFKGYPGDNQKLRNAVQRLLKDTGHNKPGTLLIYDLVEFTRHYMSMHIDSLLIDATKAYKAGNLSQGDALADKSFFIAEKLDTLIGVQEFNVLDYWLEGASRYGDNKQESALYVQNARTQITIWGGDNLKDYASKSWQGMYRGFYVPRWKMFFEEMKKAHAAGKKFDEEATRLKILQWEEEWVKKSDIFMHIYPEDAPERVSELLKL</sequence>
<organism evidence="6 7">
    <name type="scientific">Ohtaekwangia kribbensis</name>
    <dbReference type="NCBI Taxonomy" id="688913"/>
    <lineage>
        <taxon>Bacteria</taxon>
        <taxon>Pseudomonadati</taxon>
        <taxon>Bacteroidota</taxon>
        <taxon>Cytophagia</taxon>
        <taxon>Cytophagales</taxon>
        <taxon>Fulvivirgaceae</taxon>
        <taxon>Ohtaekwangia</taxon>
    </lineage>
</organism>
<keyword evidence="2" id="KW-0812">Transmembrane</keyword>
<dbReference type="InterPro" id="IPR024733">
    <property type="entry name" value="NAGLU_tim-barrel"/>
</dbReference>
<evidence type="ECO:0000259" key="3">
    <source>
        <dbReference type="Pfam" id="PF05089"/>
    </source>
</evidence>
<dbReference type="InterPro" id="IPR029018">
    <property type="entry name" value="Hex-like_dom2"/>
</dbReference>
<dbReference type="InterPro" id="IPR007781">
    <property type="entry name" value="NAGLU"/>
</dbReference>
<dbReference type="RefSeq" id="WP_377574953.1">
    <property type="nucleotide sequence ID" value="NZ_JBHTKA010000001.1"/>
</dbReference>
<evidence type="ECO:0000256" key="2">
    <source>
        <dbReference type="SAM" id="Phobius"/>
    </source>
</evidence>
<dbReference type="Proteomes" id="UP001597112">
    <property type="component" value="Unassembled WGS sequence"/>
</dbReference>
<keyword evidence="1" id="KW-0378">Hydrolase</keyword>
<keyword evidence="2" id="KW-1133">Transmembrane helix</keyword>
<evidence type="ECO:0000259" key="5">
    <source>
        <dbReference type="Pfam" id="PF12972"/>
    </source>
</evidence>
<dbReference type="Pfam" id="PF12971">
    <property type="entry name" value="NAGLU_N"/>
    <property type="match status" value="1"/>
</dbReference>
<keyword evidence="7" id="KW-1185">Reference proteome</keyword>
<reference evidence="7" key="1">
    <citation type="journal article" date="2019" name="Int. J. Syst. Evol. Microbiol.">
        <title>The Global Catalogue of Microorganisms (GCM) 10K type strain sequencing project: providing services to taxonomists for standard genome sequencing and annotation.</title>
        <authorList>
            <consortium name="The Broad Institute Genomics Platform"/>
            <consortium name="The Broad Institute Genome Sequencing Center for Infectious Disease"/>
            <person name="Wu L."/>
            <person name="Ma J."/>
        </authorList>
    </citation>
    <scope>NUCLEOTIDE SEQUENCE [LARGE SCALE GENOMIC DNA]</scope>
    <source>
        <strain evidence="7">CCUG 58938</strain>
    </source>
</reference>
<dbReference type="InterPro" id="IPR024732">
    <property type="entry name" value="NAGLU_C"/>
</dbReference>
<feature type="domain" description="Alpha-N-acetylglucosaminidase N-terminal" evidence="4">
    <location>
        <begin position="52"/>
        <end position="129"/>
    </location>
</feature>
<name>A0ABW3JWZ9_9BACT</name>
<evidence type="ECO:0000313" key="7">
    <source>
        <dbReference type="Proteomes" id="UP001597112"/>
    </source>
</evidence>
<feature type="transmembrane region" description="Helical" evidence="2">
    <location>
        <begin position="16"/>
        <end position="35"/>
    </location>
</feature>
<dbReference type="EMBL" id="JBHTKA010000001">
    <property type="protein sequence ID" value="MFD0998369.1"/>
    <property type="molecule type" value="Genomic_DNA"/>
</dbReference>
<comment type="caution">
    <text evidence="6">The sequence shown here is derived from an EMBL/GenBank/DDBJ whole genome shotgun (WGS) entry which is preliminary data.</text>
</comment>
<dbReference type="PANTHER" id="PTHR12872">
    <property type="entry name" value="ALPHA-N-ACETYLGLUCOSAMINIDASE"/>
    <property type="match status" value="1"/>
</dbReference>
<dbReference type="Pfam" id="PF12972">
    <property type="entry name" value="NAGLU_C"/>
    <property type="match status" value="1"/>
</dbReference>
<protein>
    <submittedName>
        <fullName evidence="6">Alpha-N-acetylglucosaminidase</fullName>
    </submittedName>
</protein>
<dbReference type="PANTHER" id="PTHR12872:SF1">
    <property type="entry name" value="ALPHA-N-ACETYLGLUCOSAMINIDASE"/>
    <property type="match status" value="1"/>
</dbReference>
<feature type="domain" description="Alpha-N-acetylglucosaminidase C-terminal" evidence="5">
    <location>
        <begin position="488"/>
        <end position="734"/>
    </location>
</feature>
<gene>
    <name evidence="6" type="ORF">ACFQ21_03585</name>
</gene>
<feature type="domain" description="Alpha-N-acetylglucosaminidase tim-barrel" evidence="3">
    <location>
        <begin position="143"/>
        <end position="479"/>
    </location>
</feature>
<dbReference type="Gene3D" id="3.30.379.10">
    <property type="entry name" value="Chitobiase/beta-hexosaminidase domain 2-like"/>
    <property type="match status" value="1"/>
</dbReference>
<evidence type="ECO:0000313" key="6">
    <source>
        <dbReference type="EMBL" id="MFD0998369.1"/>
    </source>
</evidence>
<accession>A0ABW3JWZ9</accession>
<keyword evidence="2" id="KW-0472">Membrane</keyword>
<dbReference type="Gene3D" id="3.20.20.80">
    <property type="entry name" value="Glycosidases"/>
    <property type="match status" value="1"/>
</dbReference>
<dbReference type="InterPro" id="IPR024240">
    <property type="entry name" value="NAGLU_N"/>
</dbReference>
<evidence type="ECO:0000259" key="4">
    <source>
        <dbReference type="Pfam" id="PF12971"/>
    </source>
</evidence>
<proteinExistence type="predicted"/>